<keyword evidence="1" id="KW-0472">Membrane</keyword>
<keyword evidence="3" id="KW-1185">Reference proteome</keyword>
<evidence type="ECO:0000256" key="1">
    <source>
        <dbReference type="SAM" id="Phobius"/>
    </source>
</evidence>
<keyword evidence="1" id="KW-1133">Transmembrane helix</keyword>
<feature type="transmembrane region" description="Helical" evidence="1">
    <location>
        <begin position="20"/>
        <end position="43"/>
    </location>
</feature>
<evidence type="ECO:0000313" key="2">
    <source>
        <dbReference type="EMBL" id="MFC4715669.1"/>
    </source>
</evidence>
<dbReference type="RefSeq" id="WP_346060225.1">
    <property type="nucleotide sequence ID" value="NZ_BAAAVQ010000076.1"/>
</dbReference>
<dbReference type="Proteomes" id="UP001595884">
    <property type="component" value="Unassembled WGS sequence"/>
</dbReference>
<evidence type="ECO:0000313" key="3">
    <source>
        <dbReference type="Proteomes" id="UP001595884"/>
    </source>
</evidence>
<reference evidence="3" key="1">
    <citation type="journal article" date="2019" name="Int. J. Syst. Evol. Microbiol.">
        <title>The Global Catalogue of Microorganisms (GCM) 10K type strain sequencing project: providing services to taxonomists for standard genome sequencing and annotation.</title>
        <authorList>
            <consortium name="The Broad Institute Genomics Platform"/>
            <consortium name="The Broad Institute Genome Sequencing Center for Infectious Disease"/>
            <person name="Wu L."/>
            <person name="Ma J."/>
        </authorList>
    </citation>
    <scope>NUCLEOTIDE SEQUENCE [LARGE SCALE GENOMIC DNA]</scope>
    <source>
        <strain evidence="3">CGMCC 1.12849</strain>
    </source>
</reference>
<sequence length="276" mass="30646">MKDNDLGENTNAQSTKKTNWARLWTFVIGAGAVASLLATLLALGGTSNAFRASQCNSNANWVREALLRCSYATIEDATDIIRNYYDAASSADPENGKVHLSRELRDTWNADDYAKHWAHIGWAEIVGTPESLASPSANTFKVQRKMYGSPHDSSTDREGYVWDIYEEITLVIEGETWKIAHTTRVGRQDIQRWTQYGVAVLTEDQPSFTKADTTSQITNDNWKSGGSLPVYCDLEIVSGDGSMVSKWVRTPVGWLPSSKVFLTANDVRACQPLKRS</sequence>
<comment type="caution">
    <text evidence="2">The sequence shown here is derived from an EMBL/GenBank/DDBJ whole genome shotgun (WGS) entry which is preliminary data.</text>
</comment>
<evidence type="ECO:0008006" key="4">
    <source>
        <dbReference type="Google" id="ProtNLM"/>
    </source>
</evidence>
<keyword evidence="1" id="KW-0812">Transmembrane</keyword>
<name>A0ABV9MKJ4_9MICC</name>
<organism evidence="2 3">
    <name type="scientific">Glutamicibacter bergerei</name>
    <dbReference type="NCBI Taxonomy" id="256702"/>
    <lineage>
        <taxon>Bacteria</taxon>
        <taxon>Bacillati</taxon>
        <taxon>Actinomycetota</taxon>
        <taxon>Actinomycetes</taxon>
        <taxon>Micrococcales</taxon>
        <taxon>Micrococcaceae</taxon>
        <taxon>Glutamicibacter</taxon>
    </lineage>
</organism>
<protein>
    <recommendedName>
        <fullName evidence="4">SnoaL-like domain-containing protein</fullName>
    </recommendedName>
</protein>
<gene>
    <name evidence="2" type="ORF">ACFO7V_05890</name>
</gene>
<proteinExistence type="predicted"/>
<dbReference type="EMBL" id="JBHSHE010000022">
    <property type="protein sequence ID" value="MFC4715669.1"/>
    <property type="molecule type" value="Genomic_DNA"/>
</dbReference>
<accession>A0ABV9MKJ4</accession>